<dbReference type="AlphaFoldDB" id="A0A0M9FYZ8"/>
<dbReference type="VEuPathDB" id="TriTrypDB:LpyrH10_12_0790"/>
<dbReference type="GeneID" id="26906191"/>
<dbReference type="OMA" id="YLPCADS"/>
<evidence type="ECO:0000313" key="3">
    <source>
        <dbReference type="Proteomes" id="UP000037923"/>
    </source>
</evidence>
<keyword evidence="1" id="KW-0472">Membrane</keyword>
<proteinExistence type="predicted"/>
<gene>
    <name evidence="2" type="ORF">ABB37_05901</name>
</gene>
<sequence>MILYFIPLFAVLALAIIAVVVTICCCGVCCQRKPKYNGDVTEVVSDLAGANSRAGYEPHHPYFEEYNADRVLHGLQHESEQHDLYYRLYSSTDDQRLVKAVLAGSEPSRVMQPYLGTLVGESCRQNSRDMRGLAGGREPLSYGDAVYLPCADSAVPPTTQPHTQN</sequence>
<evidence type="ECO:0000313" key="2">
    <source>
        <dbReference type="EMBL" id="KPA78807.1"/>
    </source>
</evidence>
<reference evidence="2 3" key="1">
    <citation type="submission" date="2015-07" db="EMBL/GenBank/DDBJ databases">
        <title>High-quality genome of monoxenous trypanosomatid Leptomonas pyrrhocoris.</title>
        <authorList>
            <person name="Flegontov P."/>
            <person name="Butenko A."/>
            <person name="Firsov S."/>
            <person name="Vlcek C."/>
            <person name="Logacheva M.D."/>
            <person name="Field M."/>
            <person name="Filatov D."/>
            <person name="Flegontova O."/>
            <person name="Gerasimov E."/>
            <person name="Jackson A.P."/>
            <person name="Kelly S."/>
            <person name="Opperdoes F."/>
            <person name="O'Reilly A."/>
            <person name="Votypka J."/>
            <person name="Yurchenko V."/>
            <person name="Lukes J."/>
        </authorList>
    </citation>
    <scope>NUCLEOTIDE SEQUENCE [LARGE SCALE GENOMIC DNA]</scope>
    <source>
        <strain evidence="2">H10</strain>
    </source>
</reference>
<feature type="transmembrane region" description="Helical" evidence="1">
    <location>
        <begin position="6"/>
        <end position="30"/>
    </location>
</feature>
<dbReference type="EMBL" id="LGTL01000012">
    <property type="protein sequence ID" value="KPA78807.1"/>
    <property type="molecule type" value="Genomic_DNA"/>
</dbReference>
<organism evidence="2 3">
    <name type="scientific">Leptomonas pyrrhocoris</name>
    <name type="common">Firebug parasite</name>
    <dbReference type="NCBI Taxonomy" id="157538"/>
    <lineage>
        <taxon>Eukaryota</taxon>
        <taxon>Discoba</taxon>
        <taxon>Euglenozoa</taxon>
        <taxon>Kinetoplastea</taxon>
        <taxon>Metakinetoplastina</taxon>
        <taxon>Trypanosomatida</taxon>
        <taxon>Trypanosomatidae</taxon>
        <taxon>Leishmaniinae</taxon>
        <taxon>Leptomonas</taxon>
    </lineage>
</organism>
<dbReference type="Proteomes" id="UP000037923">
    <property type="component" value="Unassembled WGS sequence"/>
</dbReference>
<keyword evidence="3" id="KW-1185">Reference proteome</keyword>
<name>A0A0M9FYZ8_LEPPY</name>
<dbReference type="RefSeq" id="XP_015657246.1">
    <property type="nucleotide sequence ID" value="XM_015804112.1"/>
</dbReference>
<protein>
    <submittedName>
        <fullName evidence="2">Uncharacterized protein</fullName>
    </submittedName>
</protein>
<keyword evidence="1" id="KW-0812">Transmembrane</keyword>
<evidence type="ECO:0000256" key="1">
    <source>
        <dbReference type="SAM" id="Phobius"/>
    </source>
</evidence>
<dbReference type="OrthoDB" id="10599816at2759"/>
<comment type="caution">
    <text evidence="2">The sequence shown here is derived from an EMBL/GenBank/DDBJ whole genome shotgun (WGS) entry which is preliminary data.</text>
</comment>
<accession>A0A0M9FYZ8</accession>
<keyword evidence="1" id="KW-1133">Transmembrane helix</keyword>